<dbReference type="KEGG" id="gxy:GLX_05290"/>
<dbReference type="eggNOG" id="COG5212">
    <property type="taxonomic scope" value="Bacteria"/>
</dbReference>
<dbReference type="GO" id="GO:0004115">
    <property type="term" value="F:3',5'-cyclic-AMP phosphodiesterase activity"/>
    <property type="evidence" value="ECO:0007669"/>
    <property type="project" value="UniProtKB-UniRule"/>
</dbReference>
<accession>G2I494</accession>
<dbReference type="SUPFAM" id="SSF56281">
    <property type="entry name" value="Metallo-hydrolase/oxidoreductase"/>
    <property type="match status" value="1"/>
</dbReference>
<dbReference type="HOGENOM" id="CLU_016658_2_0_5"/>
<dbReference type="EMBL" id="AP012159">
    <property type="protein sequence ID" value="BAK82941.1"/>
    <property type="molecule type" value="Genomic_DNA"/>
</dbReference>
<dbReference type="PRINTS" id="PR00388">
    <property type="entry name" value="PDIESTERASE2"/>
</dbReference>
<dbReference type="GO" id="GO:1902660">
    <property type="term" value="P:negative regulation of glucose mediated signaling pathway"/>
    <property type="evidence" value="ECO:0007669"/>
    <property type="project" value="TreeGrafter"/>
</dbReference>
<dbReference type="PATRIC" id="fig|634177.7.peg.632"/>
<dbReference type="Pfam" id="PF02112">
    <property type="entry name" value="PDEase_II"/>
    <property type="match status" value="1"/>
</dbReference>
<dbReference type="Proteomes" id="UP000009044">
    <property type="component" value="Chromosome"/>
</dbReference>
<name>G2I494_KOMMN</name>
<dbReference type="InterPro" id="IPR000396">
    <property type="entry name" value="Pdiesterase2"/>
</dbReference>
<gene>
    <name evidence="2" type="ordered locus">GLX_05290</name>
</gene>
<dbReference type="CDD" id="cd07735">
    <property type="entry name" value="class_II_PDE_MBL-fold"/>
    <property type="match status" value="1"/>
</dbReference>
<dbReference type="Gene3D" id="3.60.15.10">
    <property type="entry name" value="Ribonuclease Z/Hydroxyacylglutathione hydrolase-like"/>
    <property type="match status" value="1"/>
</dbReference>
<dbReference type="PANTHER" id="PTHR28283:SF1">
    <property type="entry name" value="3',5'-CYCLIC-NUCLEOTIDE PHOSPHODIESTERASE 1"/>
    <property type="match status" value="1"/>
</dbReference>
<sequence length="372" mass="40176">MPPSYADTQSAGKFVVWVYFLSQRYCQPPCRRKDHPVPLCSVIRSCLKIFVALVVGACPLRAMAAGFDITVLGARGGLEDGNLSAYMVHPIGDSRAVLCDAGTVLHGLQVADQHGALDDIRMPANAVETRPGFVLHHAIQAYLVSHAHIDHVAGLVLVSPDDSPTPIYALPSVNRVLSRDLFNGAVWPNMGDRGAPPLLGLYQYQDLVPGHAVALAHTGLRVTAYPLSHGNVESTAFLLQSGSDAMLYMGDTGADAVEHGTRLHALWQAVAPLVRRHRLRGIIIECSYDDSRPDSQLWGHLSPHLLLNELAALQGIAGTPLRGLPVLVAHIKPSLRKGADPVALIPEALRRGNAMGVNFIVPEQGMRLQWHK</sequence>
<evidence type="ECO:0000313" key="3">
    <source>
        <dbReference type="Proteomes" id="UP000009044"/>
    </source>
</evidence>
<proteinExistence type="inferred from homology"/>
<dbReference type="AlphaFoldDB" id="G2I494"/>
<dbReference type="GO" id="GO:0047555">
    <property type="term" value="F:3',5'-cyclic-GMP phosphodiesterase activity"/>
    <property type="evidence" value="ECO:0007669"/>
    <property type="project" value="TreeGrafter"/>
</dbReference>
<keyword evidence="1" id="KW-0378">Hydrolase</keyword>
<dbReference type="GO" id="GO:0006198">
    <property type="term" value="P:cAMP catabolic process"/>
    <property type="evidence" value="ECO:0007669"/>
    <property type="project" value="UniProtKB-UniRule"/>
</dbReference>
<evidence type="ECO:0000313" key="2">
    <source>
        <dbReference type="EMBL" id="BAK82941.1"/>
    </source>
</evidence>
<dbReference type="PIRSF" id="PIRSF000962">
    <property type="entry name" value="Cyc_nuc_PDEase"/>
    <property type="match status" value="1"/>
</dbReference>
<comment type="similarity">
    <text evidence="1">Belongs to the cyclic nucleotide phosphodiesterase class-II family.</text>
</comment>
<dbReference type="STRING" id="634177.GLX_05290"/>
<dbReference type="InterPro" id="IPR036866">
    <property type="entry name" value="RibonucZ/Hydroxyglut_hydro"/>
</dbReference>
<evidence type="ECO:0000256" key="1">
    <source>
        <dbReference type="PIRNR" id="PIRNR000962"/>
    </source>
</evidence>
<protein>
    <submittedName>
        <fullName evidence="2">Cyclic-AMP phosphodiesterase</fullName>
    </submittedName>
</protein>
<organism evidence="2 3">
    <name type="scientific">Komagataeibacter medellinensis (strain NBRC 3288 / BCRC 11682 / LMG 1693 / Kondo 51)</name>
    <name type="common">Gluconacetobacter medellinensis</name>
    <dbReference type="NCBI Taxonomy" id="634177"/>
    <lineage>
        <taxon>Bacteria</taxon>
        <taxon>Pseudomonadati</taxon>
        <taxon>Pseudomonadota</taxon>
        <taxon>Alphaproteobacteria</taxon>
        <taxon>Acetobacterales</taxon>
        <taxon>Acetobacteraceae</taxon>
        <taxon>Komagataeibacter</taxon>
    </lineage>
</organism>
<keyword evidence="1" id="KW-0114">cAMP</keyword>
<reference evidence="3" key="1">
    <citation type="journal article" date="2011" name="J. Bacteriol.">
        <title>Complete genome sequence of NBRC 3288, a unique cellulose-nonproducing strain of Gluconacetobacter xylinus isolated from vinegar.</title>
        <authorList>
            <person name="Ogino H."/>
            <person name="Azuma Y."/>
            <person name="Hosoyama A."/>
            <person name="Nakazawa H."/>
            <person name="Matsutani M."/>
            <person name="Hasegawa A."/>
            <person name="Otsuyama K."/>
            <person name="Matsushita K."/>
            <person name="Fujita N."/>
            <person name="Shirai M."/>
        </authorList>
    </citation>
    <scope>NUCLEOTIDE SEQUENCE [LARGE SCALE GENOMIC DNA]</scope>
    <source>
        <strain evidence="3">NBRC 3288 / BCRC 11682 / LMG 1693</strain>
    </source>
</reference>
<dbReference type="PANTHER" id="PTHR28283">
    <property type="entry name" value="3',5'-CYCLIC-NUCLEOTIDE PHOSPHODIESTERASE 1"/>
    <property type="match status" value="1"/>
</dbReference>